<proteinExistence type="predicted"/>
<protein>
    <submittedName>
        <fullName evidence="1">Uncharacterized protein</fullName>
    </submittedName>
</protein>
<evidence type="ECO:0000313" key="2">
    <source>
        <dbReference type="Proteomes" id="UP000198418"/>
    </source>
</evidence>
<gene>
    <name evidence="1" type="ORF">SAMN06265338_10320</name>
</gene>
<dbReference type="EMBL" id="FYDG01000003">
    <property type="protein sequence ID" value="SNB68236.1"/>
    <property type="molecule type" value="Genomic_DNA"/>
</dbReference>
<evidence type="ECO:0000313" key="1">
    <source>
        <dbReference type="EMBL" id="SNB68236.1"/>
    </source>
</evidence>
<dbReference type="AlphaFoldDB" id="A0A212R7S5"/>
<sequence>MRRRRSRGAVDVTLVLKQLPERPTLMPTTITQFYASEKQASDAVAALKKVVRDDRIKLERRRLGNTSVTVEAEPDKAITALQILNESSPAAPPPSGIRNNPTPLSSLLHLPVLWNHEPRVTLIDDPAPLSRFLGLRTLIKD</sequence>
<name>A0A212R7S5_RHOAC</name>
<organism evidence="1 2">
    <name type="scientific">Rhodoblastus acidophilus</name>
    <name type="common">Rhodopseudomonas acidophila</name>
    <dbReference type="NCBI Taxonomy" id="1074"/>
    <lineage>
        <taxon>Bacteria</taxon>
        <taxon>Pseudomonadati</taxon>
        <taxon>Pseudomonadota</taxon>
        <taxon>Alphaproteobacteria</taxon>
        <taxon>Hyphomicrobiales</taxon>
        <taxon>Rhodoblastaceae</taxon>
        <taxon>Rhodoblastus</taxon>
    </lineage>
</organism>
<accession>A0A212R7S5</accession>
<keyword evidence="2" id="KW-1185">Reference proteome</keyword>
<reference evidence="2" key="1">
    <citation type="submission" date="2017-06" db="EMBL/GenBank/DDBJ databases">
        <authorList>
            <person name="Varghese N."/>
            <person name="Submissions S."/>
        </authorList>
    </citation>
    <scope>NUCLEOTIDE SEQUENCE [LARGE SCALE GENOMIC DNA]</scope>
    <source>
        <strain evidence="2">DSM 137</strain>
    </source>
</reference>
<dbReference type="Proteomes" id="UP000198418">
    <property type="component" value="Unassembled WGS sequence"/>
</dbReference>